<feature type="region of interest" description="Disordered" evidence="1">
    <location>
        <begin position="29"/>
        <end position="72"/>
    </location>
</feature>
<dbReference type="SMART" id="SM00327">
    <property type="entry name" value="VWA"/>
    <property type="match status" value="1"/>
</dbReference>
<dbReference type="Proteomes" id="UP001595882">
    <property type="component" value="Unassembled WGS sequence"/>
</dbReference>
<evidence type="ECO:0000313" key="4">
    <source>
        <dbReference type="Proteomes" id="UP001595882"/>
    </source>
</evidence>
<keyword evidence="4" id="KW-1185">Reference proteome</keyword>
<dbReference type="SUPFAM" id="SSF53300">
    <property type="entry name" value="vWA-like"/>
    <property type="match status" value="1"/>
</dbReference>
<dbReference type="InterPro" id="IPR036465">
    <property type="entry name" value="vWFA_dom_sf"/>
</dbReference>
<protein>
    <submittedName>
        <fullName evidence="3">VWA domain-containing protein</fullName>
    </submittedName>
</protein>
<dbReference type="PROSITE" id="PS50234">
    <property type="entry name" value="VWFA"/>
    <property type="match status" value="1"/>
</dbReference>
<feature type="domain" description="VWFA" evidence="2">
    <location>
        <begin position="187"/>
        <end position="382"/>
    </location>
</feature>
<dbReference type="InterPro" id="IPR002035">
    <property type="entry name" value="VWF_A"/>
</dbReference>
<evidence type="ECO:0000313" key="3">
    <source>
        <dbReference type="EMBL" id="MFC4403107.1"/>
    </source>
</evidence>
<gene>
    <name evidence="3" type="ORF">ACFOY7_08465</name>
</gene>
<organism evidence="3 4">
    <name type="scientific">Gracilibacillus xinjiangensis</name>
    <dbReference type="NCBI Taxonomy" id="1193282"/>
    <lineage>
        <taxon>Bacteria</taxon>
        <taxon>Bacillati</taxon>
        <taxon>Bacillota</taxon>
        <taxon>Bacilli</taxon>
        <taxon>Bacillales</taxon>
        <taxon>Bacillaceae</taxon>
        <taxon>Gracilibacillus</taxon>
    </lineage>
</organism>
<reference evidence="4" key="1">
    <citation type="journal article" date="2019" name="Int. J. Syst. Evol. Microbiol.">
        <title>The Global Catalogue of Microorganisms (GCM) 10K type strain sequencing project: providing services to taxonomists for standard genome sequencing and annotation.</title>
        <authorList>
            <consortium name="The Broad Institute Genomics Platform"/>
            <consortium name="The Broad Institute Genome Sequencing Center for Infectious Disease"/>
            <person name="Wu L."/>
            <person name="Ma J."/>
        </authorList>
    </citation>
    <scope>NUCLEOTIDE SEQUENCE [LARGE SCALE GENOMIC DNA]</scope>
    <source>
        <strain evidence="4">CCUG 37865</strain>
    </source>
</reference>
<dbReference type="Gene3D" id="3.40.50.410">
    <property type="entry name" value="von Willebrand factor, type A domain"/>
    <property type="match status" value="1"/>
</dbReference>
<proteinExistence type="predicted"/>
<comment type="caution">
    <text evidence="3">The sequence shown here is derived from an EMBL/GenBank/DDBJ whole genome shotgun (WGS) entry which is preliminary data.</text>
</comment>
<dbReference type="EMBL" id="JBHSDT010000004">
    <property type="protein sequence ID" value="MFC4403107.1"/>
    <property type="molecule type" value="Genomic_DNA"/>
</dbReference>
<accession>A0ABV8WTB6</accession>
<dbReference type="Pfam" id="PF00092">
    <property type="entry name" value="VWA"/>
    <property type="match status" value="1"/>
</dbReference>
<dbReference type="RefSeq" id="WP_390251331.1">
    <property type="nucleotide sequence ID" value="NZ_JBHSDT010000004.1"/>
</dbReference>
<sequence length="493" mass="56465">MKSLRHLYSVKLIICLVFIFMLIGCTNEETEQEPQQPKEDKRGETIEVNNEPVNETEETPIKQDDEQLGEESSDPLANLLERAPEEPTNLEEIIAYPVGPLAGNGPRRGIEPVMEKEEMADYVMEVLPPIKEEQQDEAYFDQWWRAFRYLFAEDYPDPRQIIEELNYTHFGNDVLEDERFRFKDQINVLLVLDVSGSMANEVDGKSMLQMAKDSIYNFSSDLPDEANIGVRVYGHEGASTGHSKEESCQATDLIYDFQSANVNDIQDVIDPLAPTGWTPIGLSLEQAKEDFSAFPGENNTNLVYVVSDGAETCDGDPVTAAKELADSDIESIVNVIGFNVGIEGQAHLREIAEAGGGIYTNAGNEEELKEALGRGEALIQQWKEWKEGERSSAYEQMSDQRLQATEDRNEWSYILRDEFANHLAVLRKLHHDEDYINRDAFDYMWTKMHEKKDFYDEVRETAFEQLKNDIKENYESHLEKINKEYEQMYEEAS</sequence>
<feature type="compositionally biased region" description="Basic and acidic residues" evidence="1">
    <location>
        <begin position="36"/>
        <end position="45"/>
    </location>
</feature>
<evidence type="ECO:0000256" key="1">
    <source>
        <dbReference type="SAM" id="MobiDB-lite"/>
    </source>
</evidence>
<evidence type="ECO:0000259" key="2">
    <source>
        <dbReference type="PROSITE" id="PS50234"/>
    </source>
</evidence>
<name>A0ABV8WTB6_9BACI</name>
<dbReference type="PROSITE" id="PS51257">
    <property type="entry name" value="PROKAR_LIPOPROTEIN"/>
    <property type="match status" value="1"/>
</dbReference>